<evidence type="ECO:0000313" key="2">
    <source>
        <dbReference type="Proteomes" id="UP000037442"/>
    </source>
</evidence>
<accession>A0A0L7MSU3</accession>
<dbReference type="EMBL" id="JNVD01000012">
    <property type="protein sequence ID" value="KOC24987.1"/>
    <property type="molecule type" value="Genomic_DNA"/>
</dbReference>
<proteinExistence type="predicted"/>
<dbReference type="AlphaFoldDB" id="A0A0L7MSU3"/>
<dbReference type="PATRIC" id="fig|285.49.peg.299"/>
<dbReference type="Proteomes" id="UP000037442">
    <property type="component" value="Unassembled WGS sequence"/>
</dbReference>
<protein>
    <submittedName>
        <fullName evidence="1">Uncharacterized protein</fullName>
    </submittedName>
</protein>
<organism evidence="1 2">
    <name type="scientific">Comamonas testosteroni</name>
    <name type="common">Pseudomonas testosteroni</name>
    <dbReference type="NCBI Taxonomy" id="285"/>
    <lineage>
        <taxon>Bacteria</taxon>
        <taxon>Pseudomonadati</taxon>
        <taxon>Pseudomonadota</taxon>
        <taxon>Betaproteobacteria</taxon>
        <taxon>Burkholderiales</taxon>
        <taxon>Comamonadaceae</taxon>
        <taxon>Comamonas</taxon>
    </lineage>
</organism>
<gene>
    <name evidence="1" type="ORF">GL58_01420</name>
</gene>
<name>A0A0L7MSU3_COMTE</name>
<sequence>MGKIDVPGDELQQVAQGFYFALVGSVGKQIGLDCAARGLDGLPGQDGIGGWMLEYLELPY</sequence>
<evidence type="ECO:0000313" key="1">
    <source>
        <dbReference type="EMBL" id="KOC24987.1"/>
    </source>
</evidence>
<reference evidence="2" key="1">
    <citation type="submission" date="2014-06" db="EMBL/GenBank/DDBJ databases">
        <title>Draft genome sequence of C. testosteroni WDL7.</title>
        <authorList>
            <person name="Wu Y."/>
            <person name="Seshan H."/>
            <person name="Arumugam K."/>
        </authorList>
    </citation>
    <scope>NUCLEOTIDE SEQUENCE [LARGE SCALE GENOMIC DNA]</scope>
    <source>
        <strain evidence="2">WDL7</strain>
    </source>
</reference>
<comment type="caution">
    <text evidence="1">The sequence shown here is derived from an EMBL/GenBank/DDBJ whole genome shotgun (WGS) entry which is preliminary data.</text>
</comment>